<evidence type="ECO:0000313" key="6">
    <source>
        <dbReference type="Proteomes" id="UP000091926"/>
    </source>
</evidence>
<keyword evidence="1" id="KW-0547">Nucleotide-binding</keyword>
<sequence>MMRVLKPGALSQLQDLGRYGQQRFGVPLNGVMDEWSHRVANILVGNPESDATLECTLTGPVLRFTHDRLIALSGADMQASVDGMAVPLNQPVLIRGGATLHCAERRRGARAYLAVRGGFDVPEVMGSRSTFVRGGFGGFHGRPLAKDDCLPLCHADNGYPGATRLLVQCGTPFVSAAQFSIPACEGSLDALRIMQGPQWEAFTDEARGAFTGAAFEISNQSDRMGYRLQGPRLGLRHPLEMVSEAVSFGTVQVPPDGNPIILMADRQSAGGYPKIAYVASVDLPHLAQAMPGERLRFATITLAEAQALYMAREQALAVLREAVARAMRPQPPADPCVAALATESH</sequence>
<dbReference type="GO" id="GO:0005524">
    <property type="term" value="F:ATP binding"/>
    <property type="evidence" value="ECO:0007669"/>
    <property type="project" value="UniProtKB-KW"/>
</dbReference>
<dbReference type="InterPro" id="IPR052708">
    <property type="entry name" value="PxpC"/>
</dbReference>
<dbReference type="AlphaFoldDB" id="A0A193GGM6"/>
<gene>
    <name evidence="5" type="ORF">BAU07_17905</name>
</gene>
<keyword evidence="3" id="KW-0067">ATP-binding</keyword>
<dbReference type="KEGG" id="bfz:BAU07_17905"/>
<proteinExistence type="predicted"/>
<dbReference type="InterPro" id="IPR029000">
    <property type="entry name" value="Cyclophilin-like_dom_sf"/>
</dbReference>
<dbReference type="EMBL" id="CP016172">
    <property type="protein sequence ID" value="ANN78743.1"/>
    <property type="molecule type" value="Genomic_DNA"/>
</dbReference>
<dbReference type="PANTHER" id="PTHR43309">
    <property type="entry name" value="5-OXOPROLINASE SUBUNIT C"/>
    <property type="match status" value="1"/>
</dbReference>
<name>A0A193GGM6_9BORD</name>
<dbReference type="InterPro" id="IPR003778">
    <property type="entry name" value="CT_A_B"/>
</dbReference>
<keyword evidence="6" id="KW-1185">Reference proteome</keyword>
<keyword evidence="2" id="KW-0378">Hydrolase</keyword>
<dbReference type="Gene3D" id="2.40.100.10">
    <property type="entry name" value="Cyclophilin-like"/>
    <property type="match status" value="1"/>
</dbReference>
<dbReference type="OrthoDB" id="9768696at2"/>
<dbReference type="GO" id="GO:0016787">
    <property type="term" value="F:hydrolase activity"/>
    <property type="evidence" value="ECO:0007669"/>
    <property type="project" value="UniProtKB-KW"/>
</dbReference>
<evidence type="ECO:0000256" key="2">
    <source>
        <dbReference type="ARBA" id="ARBA00022801"/>
    </source>
</evidence>
<evidence type="ECO:0000313" key="5">
    <source>
        <dbReference type="EMBL" id="ANN78743.1"/>
    </source>
</evidence>
<protein>
    <recommendedName>
        <fullName evidence="4">Carboxyltransferase domain-containing protein</fullName>
    </recommendedName>
</protein>
<evidence type="ECO:0000256" key="1">
    <source>
        <dbReference type="ARBA" id="ARBA00022741"/>
    </source>
</evidence>
<dbReference type="SUPFAM" id="SSF50891">
    <property type="entry name" value="Cyclophilin-like"/>
    <property type="match status" value="1"/>
</dbReference>
<dbReference type="Proteomes" id="UP000091926">
    <property type="component" value="Chromosome"/>
</dbReference>
<dbReference type="STRING" id="463014.BAU07_17905"/>
<evidence type="ECO:0000256" key="3">
    <source>
        <dbReference type="ARBA" id="ARBA00022840"/>
    </source>
</evidence>
<organism evidence="5 6">
    <name type="scientific">Bordetella flabilis</name>
    <dbReference type="NCBI Taxonomy" id="463014"/>
    <lineage>
        <taxon>Bacteria</taxon>
        <taxon>Pseudomonadati</taxon>
        <taxon>Pseudomonadota</taxon>
        <taxon>Betaproteobacteria</taxon>
        <taxon>Burkholderiales</taxon>
        <taxon>Alcaligenaceae</taxon>
        <taxon>Bordetella</taxon>
    </lineage>
</organism>
<feature type="domain" description="Carboxyltransferase" evidence="4">
    <location>
        <begin position="23"/>
        <end position="315"/>
    </location>
</feature>
<dbReference type="SMART" id="SM00797">
    <property type="entry name" value="AHS2"/>
    <property type="match status" value="1"/>
</dbReference>
<dbReference type="Pfam" id="PF02626">
    <property type="entry name" value="CT_A_B"/>
    <property type="match status" value="1"/>
</dbReference>
<dbReference type="PANTHER" id="PTHR43309:SF5">
    <property type="entry name" value="5-OXOPROLINASE SUBUNIT C"/>
    <property type="match status" value="1"/>
</dbReference>
<reference evidence="5 6" key="1">
    <citation type="submission" date="2016-06" db="EMBL/GenBank/DDBJ databases">
        <title>Complete genome sequences of Bordetella bronchialis and Bordetella flabilis.</title>
        <authorList>
            <person name="LiPuma J.J."/>
            <person name="Spilker T."/>
        </authorList>
    </citation>
    <scope>NUCLEOTIDE SEQUENCE [LARGE SCALE GENOMIC DNA]</scope>
    <source>
        <strain evidence="5 6">AU10664</strain>
    </source>
</reference>
<dbReference type="NCBIfam" id="TIGR00724">
    <property type="entry name" value="urea_amlyse_rel"/>
    <property type="match status" value="1"/>
</dbReference>
<dbReference type="RefSeq" id="WP_066660321.1">
    <property type="nucleotide sequence ID" value="NZ_CBCSCL010000004.1"/>
</dbReference>
<evidence type="ECO:0000259" key="4">
    <source>
        <dbReference type="SMART" id="SM00797"/>
    </source>
</evidence>
<accession>A0A193GGM6</accession>